<dbReference type="GO" id="GO:0016757">
    <property type="term" value="F:glycosyltransferase activity"/>
    <property type="evidence" value="ECO:0007669"/>
    <property type="project" value="InterPro"/>
</dbReference>
<dbReference type="InterPro" id="IPR050587">
    <property type="entry name" value="GNT1/Glycosyltrans_8"/>
</dbReference>
<dbReference type="Proteomes" id="UP000235672">
    <property type="component" value="Unassembled WGS sequence"/>
</dbReference>
<organism evidence="1 2">
    <name type="scientific">Hyaloscypha hepaticicola</name>
    <dbReference type="NCBI Taxonomy" id="2082293"/>
    <lineage>
        <taxon>Eukaryota</taxon>
        <taxon>Fungi</taxon>
        <taxon>Dikarya</taxon>
        <taxon>Ascomycota</taxon>
        <taxon>Pezizomycotina</taxon>
        <taxon>Leotiomycetes</taxon>
        <taxon>Helotiales</taxon>
        <taxon>Hyaloscyphaceae</taxon>
        <taxon>Hyaloscypha</taxon>
    </lineage>
</organism>
<evidence type="ECO:0000313" key="1">
    <source>
        <dbReference type="EMBL" id="PMD21366.1"/>
    </source>
</evidence>
<name>A0A2J6Q520_9HELO</name>
<sequence length="405" mass="46534">MAVPRTFRSILTAGLVFLVFSAVYLAYTHNLPNAARAGLIGHKHPLADQEDLGLVYPYDPIPRINFASYSKYPPHNINEPSKFAFSTFYCTRQPDTRGPYFEAAQQIIWRLLWSPYRSKYPVIIFVCPFIPEENRKIFRGQGAIVKEIELLDDIIPDEIISTKRWIDVLSKLNIWKEIEWKRIVFLDSDAFPVRNIDDIFEIAPVQHCNREMLGPEDKAIVASGGKAAEEFCDYVYSGISQFTADNINAGFLVLKPNLDMHAKLMRAARMTGDYDIRFMEQGVLSSKNAFSQEGPWPVHKLPSVWNTLPENFIDHRVPGLDVSKGLELTEGPIRVLHAKLWNKAWGEWNNLTDLTDMWDRDWMNMCRFYDSDSGFVEARKTGIYKTPWERYVENKKAEDAAAVAV</sequence>
<dbReference type="InterPro" id="IPR029044">
    <property type="entry name" value="Nucleotide-diphossugar_trans"/>
</dbReference>
<dbReference type="STRING" id="1745343.A0A2J6Q520"/>
<dbReference type="Pfam" id="PF01501">
    <property type="entry name" value="Glyco_transf_8"/>
    <property type="match status" value="1"/>
</dbReference>
<dbReference type="InterPro" id="IPR002495">
    <property type="entry name" value="Glyco_trans_8"/>
</dbReference>
<evidence type="ECO:0000313" key="2">
    <source>
        <dbReference type="Proteomes" id="UP000235672"/>
    </source>
</evidence>
<dbReference type="SUPFAM" id="SSF53448">
    <property type="entry name" value="Nucleotide-diphospho-sugar transferases"/>
    <property type="match status" value="1"/>
</dbReference>
<keyword evidence="2" id="KW-1185">Reference proteome</keyword>
<accession>A0A2J6Q520</accession>
<dbReference type="PANTHER" id="PTHR11183">
    <property type="entry name" value="GLYCOGENIN SUBFAMILY MEMBER"/>
    <property type="match status" value="1"/>
</dbReference>
<dbReference type="AlphaFoldDB" id="A0A2J6Q520"/>
<gene>
    <name evidence="1" type="ORF">NA56DRAFT_125480</name>
</gene>
<proteinExistence type="predicted"/>
<dbReference type="Gene3D" id="3.90.550.10">
    <property type="entry name" value="Spore Coat Polysaccharide Biosynthesis Protein SpsA, Chain A"/>
    <property type="match status" value="1"/>
</dbReference>
<protein>
    <submittedName>
        <fullName evidence="1">Glycosyltransferase family 8 protein</fullName>
    </submittedName>
</protein>
<dbReference type="EMBL" id="KZ613481">
    <property type="protein sequence ID" value="PMD21366.1"/>
    <property type="molecule type" value="Genomic_DNA"/>
</dbReference>
<dbReference type="OrthoDB" id="2014201at2759"/>
<reference evidence="1 2" key="1">
    <citation type="submission" date="2016-05" db="EMBL/GenBank/DDBJ databases">
        <title>A degradative enzymes factory behind the ericoid mycorrhizal symbiosis.</title>
        <authorList>
            <consortium name="DOE Joint Genome Institute"/>
            <person name="Martino E."/>
            <person name="Morin E."/>
            <person name="Grelet G."/>
            <person name="Kuo A."/>
            <person name="Kohler A."/>
            <person name="Daghino S."/>
            <person name="Barry K."/>
            <person name="Choi C."/>
            <person name="Cichocki N."/>
            <person name="Clum A."/>
            <person name="Copeland A."/>
            <person name="Hainaut M."/>
            <person name="Haridas S."/>
            <person name="Labutti K."/>
            <person name="Lindquist E."/>
            <person name="Lipzen A."/>
            <person name="Khouja H.-R."/>
            <person name="Murat C."/>
            <person name="Ohm R."/>
            <person name="Olson A."/>
            <person name="Spatafora J."/>
            <person name="Veneault-Fourrey C."/>
            <person name="Henrissat B."/>
            <person name="Grigoriev I."/>
            <person name="Martin F."/>
            <person name="Perotto S."/>
        </authorList>
    </citation>
    <scope>NUCLEOTIDE SEQUENCE [LARGE SCALE GENOMIC DNA]</scope>
    <source>
        <strain evidence="1 2">UAMH 7357</strain>
    </source>
</reference>
<keyword evidence="1" id="KW-0808">Transferase</keyword>